<evidence type="ECO:0000256" key="1">
    <source>
        <dbReference type="ARBA" id="ARBA00000900"/>
    </source>
</evidence>
<keyword evidence="10" id="KW-0472">Membrane</keyword>
<evidence type="ECO:0000313" key="15">
    <source>
        <dbReference type="Proteomes" id="UP000664859"/>
    </source>
</evidence>
<dbReference type="AlphaFoldDB" id="A0A835ZFB6"/>
<keyword evidence="5" id="KW-0808">Transferase</keyword>
<organism evidence="14 15">
    <name type="scientific">Tribonema minus</name>
    <dbReference type="NCBI Taxonomy" id="303371"/>
    <lineage>
        <taxon>Eukaryota</taxon>
        <taxon>Sar</taxon>
        <taxon>Stramenopiles</taxon>
        <taxon>Ochrophyta</taxon>
        <taxon>PX clade</taxon>
        <taxon>Xanthophyceae</taxon>
        <taxon>Tribonematales</taxon>
        <taxon>Tribonemataceae</taxon>
        <taxon>Tribonema</taxon>
    </lineage>
</organism>
<evidence type="ECO:0000256" key="8">
    <source>
        <dbReference type="ARBA" id="ARBA00022786"/>
    </source>
</evidence>
<evidence type="ECO:0000256" key="9">
    <source>
        <dbReference type="ARBA" id="ARBA00022833"/>
    </source>
</evidence>
<feature type="region of interest" description="Disordered" evidence="12">
    <location>
        <begin position="72"/>
        <end position="102"/>
    </location>
</feature>
<reference evidence="14" key="1">
    <citation type="submission" date="2021-02" db="EMBL/GenBank/DDBJ databases">
        <title>First Annotated Genome of the Yellow-green Alga Tribonema minus.</title>
        <authorList>
            <person name="Mahan K.M."/>
        </authorList>
    </citation>
    <scope>NUCLEOTIDE SEQUENCE</scope>
    <source>
        <strain evidence="14">UTEX B ZZ1240</strain>
    </source>
</reference>
<evidence type="ECO:0000256" key="3">
    <source>
        <dbReference type="ARBA" id="ARBA00004906"/>
    </source>
</evidence>
<dbReference type="GO" id="GO:0016567">
    <property type="term" value="P:protein ubiquitination"/>
    <property type="evidence" value="ECO:0007669"/>
    <property type="project" value="UniProtKB-UniPathway"/>
</dbReference>
<comment type="subcellular location">
    <subcellularLocation>
        <location evidence="2">Endomembrane system</location>
    </subcellularLocation>
</comment>
<dbReference type="Pfam" id="PF13923">
    <property type="entry name" value="zf-C3HC4_2"/>
    <property type="match status" value="1"/>
</dbReference>
<comment type="catalytic activity">
    <reaction evidence="1">
        <text>S-ubiquitinyl-[E2 ubiquitin-conjugating enzyme]-L-cysteine + [acceptor protein]-L-lysine = [E2 ubiquitin-conjugating enzyme]-L-cysteine + N(6)-ubiquitinyl-[acceptor protein]-L-lysine.</text>
        <dbReference type="EC" id="2.3.2.27"/>
    </reaction>
</comment>
<evidence type="ECO:0000256" key="2">
    <source>
        <dbReference type="ARBA" id="ARBA00004308"/>
    </source>
</evidence>
<evidence type="ECO:0000256" key="5">
    <source>
        <dbReference type="ARBA" id="ARBA00022679"/>
    </source>
</evidence>
<evidence type="ECO:0000256" key="6">
    <source>
        <dbReference type="ARBA" id="ARBA00022723"/>
    </source>
</evidence>
<feature type="domain" description="RING-type" evidence="13">
    <location>
        <begin position="17"/>
        <end position="56"/>
    </location>
</feature>
<dbReference type="OrthoDB" id="29886at2759"/>
<dbReference type="PANTHER" id="PTHR12313">
    <property type="entry name" value="E3 UBIQUITIN-PROTEIN LIGASE RNF5-RELATED"/>
    <property type="match status" value="1"/>
</dbReference>
<comment type="caution">
    <text evidence="14">The sequence shown here is derived from an EMBL/GenBank/DDBJ whole genome shotgun (WGS) entry which is preliminary data.</text>
</comment>
<dbReference type="GO" id="GO:0008270">
    <property type="term" value="F:zinc ion binding"/>
    <property type="evidence" value="ECO:0007669"/>
    <property type="project" value="UniProtKB-KW"/>
</dbReference>
<evidence type="ECO:0000256" key="4">
    <source>
        <dbReference type="ARBA" id="ARBA00012483"/>
    </source>
</evidence>
<evidence type="ECO:0000313" key="14">
    <source>
        <dbReference type="EMBL" id="KAG5191998.1"/>
    </source>
</evidence>
<dbReference type="UniPathway" id="UPA00143"/>
<evidence type="ECO:0000256" key="12">
    <source>
        <dbReference type="SAM" id="MobiDB-lite"/>
    </source>
</evidence>
<evidence type="ECO:0000256" key="10">
    <source>
        <dbReference type="ARBA" id="ARBA00023136"/>
    </source>
</evidence>
<dbReference type="InterPro" id="IPR045103">
    <property type="entry name" value="RNF5/RNF185-like"/>
</dbReference>
<keyword evidence="7 11" id="KW-0863">Zinc-finger</keyword>
<dbReference type="InterPro" id="IPR017907">
    <property type="entry name" value="Znf_RING_CS"/>
</dbReference>
<gene>
    <name evidence="14" type="ORF">JKP88DRAFT_284769</name>
</gene>
<keyword evidence="9" id="KW-0862">Zinc</keyword>
<protein>
    <recommendedName>
        <fullName evidence="4">RING-type E3 ubiquitin transferase</fullName>
        <ecNumber evidence="4">2.3.2.27</ecNumber>
    </recommendedName>
</protein>
<keyword evidence="15" id="KW-1185">Reference proteome</keyword>
<dbReference type="Gene3D" id="3.30.40.10">
    <property type="entry name" value="Zinc/RING finger domain, C3HC4 (zinc finger)"/>
    <property type="match status" value="1"/>
</dbReference>
<evidence type="ECO:0000256" key="11">
    <source>
        <dbReference type="PROSITE-ProRule" id="PRU00175"/>
    </source>
</evidence>
<name>A0A835ZFB6_9STRA</name>
<accession>A0A835ZFB6</accession>
<dbReference type="InterPro" id="IPR001841">
    <property type="entry name" value="Znf_RING"/>
</dbReference>
<comment type="pathway">
    <text evidence="3">Protein modification; protein ubiquitination.</text>
</comment>
<dbReference type="GO" id="GO:0005783">
    <property type="term" value="C:endoplasmic reticulum"/>
    <property type="evidence" value="ECO:0007669"/>
    <property type="project" value="InterPro"/>
</dbReference>
<dbReference type="Proteomes" id="UP000664859">
    <property type="component" value="Unassembled WGS sequence"/>
</dbReference>
<dbReference type="PROSITE" id="PS00518">
    <property type="entry name" value="ZF_RING_1"/>
    <property type="match status" value="1"/>
</dbReference>
<dbReference type="EMBL" id="JAFCMP010000012">
    <property type="protein sequence ID" value="KAG5191998.1"/>
    <property type="molecule type" value="Genomic_DNA"/>
</dbReference>
<dbReference type="GO" id="GO:0006511">
    <property type="term" value="P:ubiquitin-dependent protein catabolic process"/>
    <property type="evidence" value="ECO:0007669"/>
    <property type="project" value="InterPro"/>
</dbReference>
<sequence length="189" mass="20349">MQLPFAGADSRDSRFECNICLDHVNEPVVTRCGHLFCWPCLYRWLNTNHTECPVCKAGVSCDNVIPLYGRGQDPVDPRTKTVDRSAENIPERPTAERPRAERPRGVFGEGFGFGGGGGGGANEFAQGGMTITAGFGFFPSLFALQFQRFTSAPAGAQAPADSEDAAQQAMLSRILLALGTFVVACLLLF</sequence>
<dbReference type="InterPro" id="IPR013083">
    <property type="entry name" value="Znf_RING/FYVE/PHD"/>
</dbReference>
<dbReference type="SMART" id="SM00184">
    <property type="entry name" value="RING"/>
    <property type="match status" value="1"/>
</dbReference>
<feature type="compositionally biased region" description="Basic and acidic residues" evidence="12">
    <location>
        <begin position="73"/>
        <end position="102"/>
    </location>
</feature>
<dbReference type="PROSITE" id="PS50089">
    <property type="entry name" value="ZF_RING_2"/>
    <property type="match status" value="1"/>
</dbReference>
<dbReference type="EC" id="2.3.2.27" evidence="4"/>
<proteinExistence type="predicted"/>
<dbReference type="SUPFAM" id="SSF57850">
    <property type="entry name" value="RING/U-box"/>
    <property type="match status" value="1"/>
</dbReference>
<evidence type="ECO:0000256" key="7">
    <source>
        <dbReference type="ARBA" id="ARBA00022771"/>
    </source>
</evidence>
<keyword evidence="6" id="KW-0479">Metal-binding</keyword>
<keyword evidence="8" id="KW-0833">Ubl conjugation pathway</keyword>
<dbReference type="GO" id="GO:0061630">
    <property type="term" value="F:ubiquitin protein ligase activity"/>
    <property type="evidence" value="ECO:0007669"/>
    <property type="project" value="UniProtKB-EC"/>
</dbReference>
<evidence type="ECO:0000259" key="13">
    <source>
        <dbReference type="PROSITE" id="PS50089"/>
    </source>
</evidence>